<protein>
    <submittedName>
        <fullName evidence="1">Uncharacterized protein</fullName>
    </submittedName>
</protein>
<evidence type="ECO:0000313" key="2">
    <source>
        <dbReference type="Proteomes" id="UP000529637"/>
    </source>
</evidence>
<keyword evidence="2" id="KW-1185">Reference proteome</keyword>
<dbReference type="AlphaFoldDB" id="A0A7Y6TVK4"/>
<accession>A0A7Y6TVK4</accession>
<proteinExistence type="predicted"/>
<reference evidence="1 2" key="1">
    <citation type="submission" date="2020-06" db="EMBL/GenBank/DDBJ databases">
        <title>Schlegella sp. ID0723 isolated from air conditioner.</title>
        <authorList>
            <person name="Kim D.Y."/>
            <person name="Kim D.-U."/>
        </authorList>
    </citation>
    <scope>NUCLEOTIDE SEQUENCE [LARGE SCALE GENOMIC DNA]</scope>
    <source>
        <strain evidence="1 2">ID0723</strain>
    </source>
</reference>
<gene>
    <name evidence="1" type="ORF">HQN59_04930</name>
</gene>
<comment type="caution">
    <text evidence="1">The sequence shown here is derived from an EMBL/GenBank/DDBJ whole genome shotgun (WGS) entry which is preliminary data.</text>
</comment>
<evidence type="ECO:0000313" key="1">
    <source>
        <dbReference type="EMBL" id="NUZ05103.1"/>
    </source>
</evidence>
<sequence>MDKIQHLEARLIAHGIVLQAIARLLPESTRAELKAAANSVDDEGMQEANPDPHLREIAAQLRSILELV</sequence>
<dbReference type="RefSeq" id="WP_176066696.1">
    <property type="nucleotide sequence ID" value="NZ_JABWMJ010000002.1"/>
</dbReference>
<dbReference type="Proteomes" id="UP000529637">
    <property type="component" value="Unassembled WGS sequence"/>
</dbReference>
<name>A0A7Y6TVK4_9BURK</name>
<organism evidence="1 2">
    <name type="scientific">Piscinibacter koreensis</name>
    <dbReference type="NCBI Taxonomy" id="2742824"/>
    <lineage>
        <taxon>Bacteria</taxon>
        <taxon>Pseudomonadati</taxon>
        <taxon>Pseudomonadota</taxon>
        <taxon>Betaproteobacteria</taxon>
        <taxon>Burkholderiales</taxon>
        <taxon>Sphaerotilaceae</taxon>
        <taxon>Piscinibacter</taxon>
    </lineage>
</organism>
<dbReference type="EMBL" id="JABWMJ010000002">
    <property type="protein sequence ID" value="NUZ05103.1"/>
    <property type="molecule type" value="Genomic_DNA"/>
</dbReference>